<dbReference type="EMBL" id="JAYMFH010000003">
    <property type="protein sequence ID" value="MEC4294358.1"/>
    <property type="molecule type" value="Genomic_DNA"/>
</dbReference>
<dbReference type="InterPro" id="IPR054612">
    <property type="entry name" value="Phage_capsid-like_C"/>
</dbReference>
<evidence type="ECO:0000313" key="4">
    <source>
        <dbReference type="Proteomes" id="UP001343724"/>
    </source>
</evidence>
<dbReference type="Pfam" id="PF05065">
    <property type="entry name" value="Phage_capsid"/>
    <property type="match status" value="1"/>
</dbReference>
<sequence length="366" mass="38860">MAYNDIQGRADLTDVLLPDQIIKEIIAEAPKSSVLLSRAKKVRLSAKKAKQPVLATLPEAYWVNGDTGLKQTTKSTWKNINITAEELAVIVPIPDALLDDADVPLWDEVKPLLVEAIGKKVDAAGIFGDDKPDSWPEAIVPSCITAGNVVHRGGKDLGVDVADAGKLLAEQGFGINGFASKPGMQWELVGLRNANGDPIYTQSLSGAPQSGLYGYPLNEVTTGVWDAEKVDILAGDWNKFVIGIRQDITYDLFKEGVISDENGKVLLNLMQQDCKALRVVFRVGFQVAVPVTRLGGKYPAAIVAPAAEAAALSDDFPVEPAAPESVGDKSTKAELEAYAAANGIDLSGCSNNAERLAAIRAAEGAE</sequence>
<keyword evidence="4" id="KW-1185">Reference proteome</keyword>
<reference evidence="3 4" key="1">
    <citation type="submission" date="2024-01" db="EMBL/GenBank/DDBJ databases">
        <title>novel species in genus Adlercreutzia.</title>
        <authorList>
            <person name="Liu X."/>
        </authorList>
    </citation>
    <scope>NUCLEOTIDE SEQUENCE [LARGE SCALE GENOMIC DNA]</scope>
    <source>
        <strain evidence="3 4">R22</strain>
    </source>
</reference>
<name>A0ABU6IXD3_9ACTN</name>
<dbReference type="RefSeq" id="WP_326454434.1">
    <property type="nucleotide sequence ID" value="NZ_JAYMFH010000003.1"/>
</dbReference>
<organism evidence="3 4">
    <name type="scientific">Adlercreutzia shanghongiae</name>
    <dbReference type="NCBI Taxonomy" id="3111773"/>
    <lineage>
        <taxon>Bacteria</taxon>
        <taxon>Bacillati</taxon>
        <taxon>Actinomycetota</taxon>
        <taxon>Coriobacteriia</taxon>
        <taxon>Eggerthellales</taxon>
        <taxon>Eggerthellaceae</taxon>
        <taxon>Adlercreutzia</taxon>
    </lineage>
</organism>
<evidence type="ECO:0000256" key="1">
    <source>
        <dbReference type="ARBA" id="ARBA00004328"/>
    </source>
</evidence>
<comment type="subcellular location">
    <subcellularLocation>
        <location evidence="1">Virion</location>
    </subcellularLocation>
</comment>
<evidence type="ECO:0000313" key="3">
    <source>
        <dbReference type="EMBL" id="MEC4294358.1"/>
    </source>
</evidence>
<comment type="caution">
    <text evidence="3">The sequence shown here is derived from an EMBL/GenBank/DDBJ whole genome shotgun (WGS) entry which is preliminary data.</text>
</comment>
<dbReference type="Proteomes" id="UP001343724">
    <property type="component" value="Unassembled WGS sequence"/>
</dbReference>
<accession>A0ABU6IXD3</accession>
<dbReference type="SUPFAM" id="SSF56563">
    <property type="entry name" value="Major capsid protein gp5"/>
    <property type="match status" value="1"/>
</dbReference>
<feature type="domain" description="Phage capsid-like C-terminal" evidence="2">
    <location>
        <begin position="15"/>
        <end position="289"/>
    </location>
</feature>
<protein>
    <submittedName>
        <fullName evidence="3">Phage major capsid protein</fullName>
    </submittedName>
</protein>
<proteinExistence type="predicted"/>
<evidence type="ECO:0000259" key="2">
    <source>
        <dbReference type="Pfam" id="PF05065"/>
    </source>
</evidence>
<gene>
    <name evidence="3" type="ORF">VJ920_03420</name>
</gene>
<dbReference type="InterPro" id="IPR024455">
    <property type="entry name" value="Phage_capsid"/>
</dbReference>
<dbReference type="NCBIfam" id="TIGR01554">
    <property type="entry name" value="major_cap_HK97"/>
    <property type="match status" value="1"/>
</dbReference>